<dbReference type="Proteomes" id="UP000828251">
    <property type="component" value="Unassembled WGS sequence"/>
</dbReference>
<protein>
    <submittedName>
        <fullName evidence="2">Uncharacterized protein</fullName>
    </submittedName>
</protein>
<dbReference type="AlphaFoldDB" id="A0A9D3W2T3"/>
<keyword evidence="3" id="KW-1185">Reference proteome</keyword>
<name>A0A9D3W2T3_9ROSI</name>
<accession>A0A9D3W2T3</accession>
<proteinExistence type="predicted"/>
<evidence type="ECO:0000256" key="1">
    <source>
        <dbReference type="SAM" id="MobiDB-lite"/>
    </source>
</evidence>
<sequence>MKYRFCVSADPVTYNSFDIKGAPSLEAMGQTDDVLPMMSTGEGTSYIADVGRSDDGYDMDPPLEPSADDAEVALFSEPEPIPTKPEYSEGVSDE</sequence>
<organism evidence="2 3">
    <name type="scientific">Gossypium stocksii</name>
    <dbReference type="NCBI Taxonomy" id="47602"/>
    <lineage>
        <taxon>Eukaryota</taxon>
        <taxon>Viridiplantae</taxon>
        <taxon>Streptophyta</taxon>
        <taxon>Embryophyta</taxon>
        <taxon>Tracheophyta</taxon>
        <taxon>Spermatophyta</taxon>
        <taxon>Magnoliopsida</taxon>
        <taxon>eudicotyledons</taxon>
        <taxon>Gunneridae</taxon>
        <taxon>Pentapetalae</taxon>
        <taxon>rosids</taxon>
        <taxon>malvids</taxon>
        <taxon>Malvales</taxon>
        <taxon>Malvaceae</taxon>
        <taxon>Malvoideae</taxon>
        <taxon>Gossypium</taxon>
    </lineage>
</organism>
<feature type="region of interest" description="Disordered" evidence="1">
    <location>
        <begin position="36"/>
        <end position="94"/>
    </location>
</feature>
<comment type="caution">
    <text evidence="2">The sequence shown here is derived from an EMBL/GenBank/DDBJ whole genome shotgun (WGS) entry which is preliminary data.</text>
</comment>
<gene>
    <name evidence="2" type="ORF">J1N35_010676</name>
</gene>
<dbReference type="EMBL" id="JAIQCV010000004">
    <property type="protein sequence ID" value="KAH1106908.1"/>
    <property type="molecule type" value="Genomic_DNA"/>
</dbReference>
<reference evidence="2 3" key="1">
    <citation type="journal article" date="2021" name="Plant Biotechnol. J.">
        <title>Multi-omics assisted identification of the key and species-specific regulatory components of drought-tolerant mechanisms in Gossypium stocksii.</title>
        <authorList>
            <person name="Yu D."/>
            <person name="Ke L."/>
            <person name="Zhang D."/>
            <person name="Wu Y."/>
            <person name="Sun Y."/>
            <person name="Mei J."/>
            <person name="Sun J."/>
            <person name="Sun Y."/>
        </authorList>
    </citation>
    <scope>NUCLEOTIDE SEQUENCE [LARGE SCALE GENOMIC DNA]</scope>
    <source>
        <strain evidence="3">cv. E1</strain>
        <tissue evidence="2">Leaf</tissue>
    </source>
</reference>
<evidence type="ECO:0000313" key="2">
    <source>
        <dbReference type="EMBL" id="KAH1106908.1"/>
    </source>
</evidence>
<evidence type="ECO:0000313" key="3">
    <source>
        <dbReference type="Proteomes" id="UP000828251"/>
    </source>
</evidence>